<protein>
    <submittedName>
        <fullName evidence="2">Uncharacterized protein</fullName>
    </submittedName>
</protein>
<accession>A0A2P1P8C1</accession>
<keyword evidence="1" id="KW-1133">Transmembrane helix</keyword>
<evidence type="ECO:0000256" key="1">
    <source>
        <dbReference type="SAM" id="Phobius"/>
    </source>
</evidence>
<sequence>MKNTECYVPGLHPAIYAFGTTVLLPFIGGLLGNKSLNKSKIFNTIQGAALCAIGVEGVKQCLTNPSIILTFENIGLLSMNIVYSTMGVLKIRDCGEPVVAQPHFAEAAAIPQLLEARAIPEAAEVRHD</sequence>
<proteinExistence type="predicted"/>
<evidence type="ECO:0000313" key="3">
    <source>
        <dbReference type="Proteomes" id="UP000241762"/>
    </source>
</evidence>
<feature type="transmembrane region" description="Helical" evidence="1">
    <location>
        <begin position="14"/>
        <end position="32"/>
    </location>
</feature>
<name>A0A2P1P8C1_9RICK</name>
<keyword evidence="1" id="KW-0472">Membrane</keyword>
<dbReference type="KEGG" id="ptc:phytr_5500"/>
<keyword evidence="3" id="KW-1185">Reference proteome</keyword>
<dbReference type="Proteomes" id="UP000241762">
    <property type="component" value="Chromosome"/>
</dbReference>
<organism evidence="2 3">
    <name type="scientific">Candidatus Phycorickettsia trachydisci</name>
    <dbReference type="NCBI Taxonomy" id="2115978"/>
    <lineage>
        <taxon>Bacteria</taxon>
        <taxon>Pseudomonadati</taxon>
        <taxon>Pseudomonadota</taxon>
        <taxon>Alphaproteobacteria</taxon>
        <taxon>Rickettsiales</taxon>
        <taxon>Rickettsiaceae</taxon>
        <taxon>Candidatus Phycorickettsia</taxon>
    </lineage>
</organism>
<reference evidence="2 3" key="1">
    <citation type="submission" date="2018-03" db="EMBL/GenBank/DDBJ databases">
        <title>A gene transfer event suggests a long-term partnership between eustigmatophyte algae and a novel lineage of endosymbiotic bacteria.</title>
        <authorList>
            <person name="Yurchenko T."/>
            <person name="Sevcikova T."/>
            <person name="Pribyl P."/>
            <person name="El Karkouri K."/>
            <person name="Klimes V."/>
            <person name="Amaral R."/>
            <person name="Zbrankova V."/>
            <person name="Kim E."/>
            <person name="Raoult D."/>
            <person name="Santos L.M.A."/>
            <person name="Elias M."/>
        </authorList>
    </citation>
    <scope>NUCLEOTIDE SEQUENCE [LARGE SCALE GENOMIC DNA]</scope>
    <source>
        <strain evidence="2">CCALA 838</strain>
    </source>
</reference>
<dbReference type="EMBL" id="CP027845">
    <property type="protein sequence ID" value="AVP87495.1"/>
    <property type="molecule type" value="Genomic_DNA"/>
</dbReference>
<gene>
    <name evidence="2" type="ORF">phytr_5500</name>
</gene>
<dbReference type="RefSeq" id="WP_106874355.1">
    <property type="nucleotide sequence ID" value="NZ_CP027845.1"/>
</dbReference>
<keyword evidence="1" id="KW-0812">Transmembrane</keyword>
<evidence type="ECO:0000313" key="2">
    <source>
        <dbReference type="EMBL" id="AVP87495.1"/>
    </source>
</evidence>
<dbReference type="AlphaFoldDB" id="A0A2P1P8C1"/>